<evidence type="ECO:0000313" key="2">
    <source>
        <dbReference type="Proteomes" id="UP000292958"/>
    </source>
</evidence>
<dbReference type="GO" id="GO:0004803">
    <property type="term" value="F:transposase activity"/>
    <property type="evidence" value="ECO:0007669"/>
    <property type="project" value="InterPro"/>
</dbReference>
<dbReference type="PANTHER" id="PTHR33609:SF1">
    <property type="entry name" value="TRANSPOSASE"/>
    <property type="match status" value="1"/>
</dbReference>
<dbReference type="SUPFAM" id="SSF46689">
    <property type="entry name" value="Homeodomain-like"/>
    <property type="match status" value="1"/>
</dbReference>
<dbReference type="GO" id="GO:0003677">
    <property type="term" value="F:DNA binding"/>
    <property type="evidence" value="ECO:0007669"/>
    <property type="project" value="InterPro"/>
</dbReference>
<dbReference type="RefSeq" id="WP_165420013.1">
    <property type="nucleotide sequence ID" value="NZ_SHKW01000001.1"/>
</dbReference>
<evidence type="ECO:0000313" key="1">
    <source>
        <dbReference type="EMBL" id="RZU40737.1"/>
    </source>
</evidence>
<dbReference type="Pfam" id="PF01527">
    <property type="entry name" value="HTH_Tnp_1"/>
    <property type="match status" value="1"/>
</dbReference>
<reference evidence="1 2" key="1">
    <citation type="submission" date="2019-02" db="EMBL/GenBank/DDBJ databases">
        <title>Genomic Encyclopedia of Archaeal and Bacterial Type Strains, Phase II (KMG-II): from individual species to whole genera.</title>
        <authorList>
            <person name="Goeker M."/>
        </authorList>
    </citation>
    <scope>NUCLEOTIDE SEQUENCE [LARGE SCALE GENOMIC DNA]</scope>
    <source>
        <strain evidence="1 2">DSM 18101</strain>
    </source>
</reference>
<dbReference type="AlphaFoldDB" id="A0A4Q7YSM8"/>
<protein>
    <submittedName>
        <fullName evidence="1">Putative transposase</fullName>
    </submittedName>
</protein>
<organism evidence="1 2">
    <name type="scientific">Edaphobacter modestus</name>
    <dbReference type="NCBI Taxonomy" id="388466"/>
    <lineage>
        <taxon>Bacteria</taxon>
        <taxon>Pseudomonadati</taxon>
        <taxon>Acidobacteriota</taxon>
        <taxon>Terriglobia</taxon>
        <taxon>Terriglobales</taxon>
        <taxon>Acidobacteriaceae</taxon>
        <taxon>Edaphobacter</taxon>
    </lineage>
</organism>
<keyword evidence="2" id="KW-1185">Reference proteome</keyword>
<gene>
    <name evidence="1" type="ORF">BDD14_2212</name>
</gene>
<sequence>MNRGSRDEEEPLYDEQIIGVLKQHEGGVKTAELCREHGISAATFYGWKQKFGGMDVSEAQRQKAMEDENRRLKLLVAELSLHGEALKAVIRKNGWSLPV</sequence>
<name>A0A4Q7YSM8_9BACT</name>
<proteinExistence type="predicted"/>
<dbReference type="InterPro" id="IPR052546">
    <property type="entry name" value="Transposase_8_domain"/>
</dbReference>
<dbReference type="EMBL" id="SHKW01000001">
    <property type="protein sequence ID" value="RZU40737.1"/>
    <property type="molecule type" value="Genomic_DNA"/>
</dbReference>
<comment type="caution">
    <text evidence="1">The sequence shown here is derived from an EMBL/GenBank/DDBJ whole genome shotgun (WGS) entry which is preliminary data.</text>
</comment>
<dbReference type="InterPro" id="IPR009057">
    <property type="entry name" value="Homeodomain-like_sf"/>
</dbReference>
<accession>A0A4Q7YSM8</accession>
<dbReference type="GO" id="GO:0006313">
    <property type="term" value="P:DNA transposition"/>
    <property type="evidence" value="ECO:0007669"/>
    <property type="project" value="InterPro"/>
</dbReference>
<dbReference type="PANTHER" id="PTHR33609">
    <property type="entry name" value="LOW CALCIUM RESPONSE LOCUS PROTEIN S"/>
    <property type="match status" value="1"/>
</dbReference>
<dbReference type="Proteomes" id="UP000292958">
    <property type="component" value="Unassembled WGS sequence"/>
</dbReference>
<dbReference type="InterPro" id="IPR002514">
    <property type="entry name" value="Transposase_8"/>
</dbReference>